<organism evidence="9 10">
    <name type="scientific">Gigaspora margarita</name>
    <dbReference type="NCBI Taxonomy" id="4874"/>
    <lineage>
        <taxon>Eukaryota</taxon>
        <taxon>Fungi</taxon>
        <taxon>Fungi incertae sedis</taxon>
        <taxon>Mucoromycota</taxon>
        <taxon>Glomeromycotina</taxon>
        <taxon>Glomeromycetes</taxon>
        <taxon>Diversisporales</taxon>
        <taxon>Gigasporaceae</taxon>
        <taxon>Gigaspora</taxon>
    </lineage>
</organism>
<comment type="function">
    <text evidence="1">May be involved in a process influencing telomere capping.</text>
</comment>
<sequence>SPCPFCADLLPNPLPEKICLLLRKIANQNSIVVMHLLKIAPTKISTPTSEDKLTFCEIHQVETTIVSDSIQKGYLMQIDFGLLETRIFQMKTELLNIINRKANSYYCDFALKICNKIGSRKARYYGQCGLNIISNILSKLFLDTNLLTYDLVFLKKPVDYLQEILVPETVLHLIFQDKGGLELELARKIMKDSANFGDYIYSE</sequence>
<evidence type="ECO:0000256" key="5">
    <source>
        <dbReference type="ARBA" id="ARBA00015162"/>
    </source>
</evidence>
<evidence type="ECO:0000259" key="8">
    <source>
        <dbReference type="SMART" id="SM01312"/>
    </source>
</evidence>
<evidence type="ECO:0000256" key="6">
    <source>
        <dbReference type="ARBA" id="ARBA00022490"/>
    </source>
</evidence>
<evidence type="ECO:0000256" key="4">
    <source>
        <dbReference type="ARBA" id="ARBA00009461"/>
    </source>
</evidence>
<reference evidence="9 10" key="1">
    <citation type="submission" date="2021-06" db="EMBL/GenBank/DDBJ databases">
        <authorList>
            <person name="Kallberg Y."/>
            <person name="Tangrot J."/>
            <person name="Rosling A."/>
        </authorList>
    </citation>
    <scope>NUCLEOTIDE SEQUENCE [LARGE SCALE GENOMIC DNA]</scope>
    <source>
        <strain evidence="9 10">120-4 pot B 10/14</strain>
    </source>
</reference>
<keyword evidence="6" id="KW-0963">Cytoplasm</keyword>
<gene>
    <name evidence="9" type="ORF">GMARGA_LOCUS33831</name>
</gene>
<dbReference type="PANTHER" id="PTHR41391:SF1">
    <property type="entry name" value="RESTRICTION OF TELOMERE CAPPING PROTEIN 4"/>
    <property type="match status" value="1"/>
</dbReference>
<keyword evidence="7" id="KW-0539">Nucleus</keyword>
<name>A0ABN7WQT9_GIGMA</name>
<comment type="subcellular location">
    <subcellularLocation>
        <location evidence="3">Cytoplasm</location>
    </subcellularLocation>
    <subcellularLocation>
        <location evidence="2">Nucleus</location>
    </subcellularLocation>
</comment>
<evidence type="ECO:0000256" key="7">
    <source>
        <dbReference type="ARBA" id="ARBA00023242"/>
    </source>
</evidence>
<dbReference type="InterPro" id="IPR028094">
    <property type="entry name" value="RTC4_C"/>
</dbReference>
<evidence type="ECO:0000313" key="9">
    <source>
        <dbReference type="EMBL" id="CAG8838153.1"/>
    </source>
</evidence>
<keyword evidence="10" id="KW-1185">Reference proteome</keyword>
<dbReference type="PANTHER" id="PTHR41391">
    <property type="entry name" value="RESTRICTION OF TELOMERE CAPPING PROTEIN 4"/>
    <property type="match status" value="1"/>
</dbReference>
<feature type="non-terminal residue" evidence="9">
    <location>
        <position position="1"/>
    </location>
</feature>
<dbReference type="EMBL" id="CAJVQB010057445">
    <property type="protein sequence ID" value="CAG8838153.1"/>
    <property type="molecule type" value="Genomic_DNA"/>
</dbReference>
<accession>A0ABN7WQT9</accession>
<dbReference type="SMART" id="SM01312">
    <property type="entry name" value="RTC4"/>
    <property type="match status" value="1"/>
</dbReference>
<comment type="caution">
    <text evidence="9">The sequence shown here is derived from an EMBL/GenBank/DDBJ whole genome shotgun (WGS) entry which is preliminary data.</text>
</comment>
<evidence type="ECO:0000256" key="3">
    <source>
        <dbReference type="ARBA" id="ARBA00004496"/>
    </source>
</evidence>
<dbReference type="Proteomes" id="UP000789901">
    <property type="component" value="Unassembled WGS sequence"/>
</dbReference>
<protein>
    <recommendedName>
        <fullName evidence="5">Restriction of telomere capping protein 4</fullName>
    </recommendedName>
</protein>
<evidence type="ECO:0000256" key="2">
    <source>
        <dbReference type="ARBA" id="ARBA00004123"/>
    </source>
</evidence>
<comment type="similarity">
    <text evidence="4">Belongs to the RTC4 family.</text>
</comment>
<dbReference type="Pfam" id="PF14474">
    <property type="entry name" value="RTC4"/>
    <property type="match status" value="1"/>
</dbReference>
<feature type="domain" description="Restriction of telomere capping protein 4 C-terminal" evidence="8">
    <location>
        <begin position="97"/>
        <end position="203"/>
    </location>
</feature>
<evidence type="ECO:0000256" key="1">
    <source>
        <dbReference type="ARBA" id="ARBA00002738"/>
    </source>
</evidence>
<dbReference type="InterPro" id="IPR039024">
    <property type="entry name" value="RTC4"/>
</dbReference>
<proteinExistence type="inferred from homology"/>
<evidence type="ECO:0000313" key="10">
    <source>
        <dbReference type="Proteomes" id="UP000789901"/>
    </source>
</evidence>